<dbReference type="Proteomes" id="UP000076874">
    <property type="component" value="Unassembled WGS sequence"/>
</dbReference>
<dbReference type="PANTHER" id="PTHR45788:SF3">
    <property type="entry name" value="TRICARBOXYLATE TRANSPORT PROTEIN"/>
    <property type="match status" value="1"/>
</dbReference>
<keyword evidence="7 12" id="KW-1133">Transmembrane helix</keyword>
<organism evidence="13 14">
    <name type="scientific">Niveomyces insectorum RCEF 264</name>
    <dbReference type="NCBI Taxonomy" id="1081102"/>
    <lineage>
        <taxon>Eukaryota</taxon>
        <taxon>Fungi</taxon>
        <taxon>Dikarya</taxon>
        <taxon>Ascomycota</taxon>
        <taxon>Pezizomycotina</taxon>
        <taxon>Sordariomycetes</taxon>
        <taxon>Hypocreomycetidae</taxon>
        <taxon>Hypocreales</taxon>
        <taxon>Cordycipitaceae</taxon>
        <taxon>Niveomyces</taxon>
    </lineage>
</organism>
<dbReference type="GO" id="GO:0071913">
    <property type="term" value="F:citrate secondary active transmembrane transporter activity"/>
    <property type="evidence" value="ECO:0007669"/>
    <property type="project" value="TreeGrafter"/>
</dbReference>
<comment type="similarity">
    <text evidence="2 11">Belongs to the mitochondrial carrier (TC 2.A.29) family.</text>
</comment>
<feature type="repeat" description="Solcar" evidence="10">
    <location>
        <begin position="146"/>
        <end position="228"/>
    </location>
</feature>
<dbReference type="OrthoDB" id="44467at2759"/>
<dbReference type="InterPro" id="IPR049563">
    <property type="entry name" value="TXTP-like"/>
</dbReference>
<dbReference type="Gene3D" id="1.50.40.10">
    <property type="entry name" value="Mitochondrial carrier domain"/>
    <property type="match status" value="1"/>
</dbReference>
<dbReference type="InterPro" id="IPR023395">
    <property type="entry name" value="MCP_dom_sf"/>
</dbReference>
<feature type="transmembrane region" description="Helical" evidence="12">
    <location>
        <begin position="208"/>
        <end position="229"/>
    </location>
</feature>
<dbReference type="STRING" id="1081102.A0A167RTN3"/>
<dbReference type="Pfam" id="PF00153">
    <property type="entry name" value="Mito_carr"/>
    <property type="match status" value="3"/>
</dbReference>
<name>A0A167RTN3_9HYPO</name>
<proteinExistence type="inferred from homology"/>
<evidence type="ECO:0000256" key="12">
    <source>
        <dbReference type="SAM" id="Phobius"/>
    </source>
</evidence>
<evidence type="ECO:0000313" key="13">
    <source>
        <dbReference type="EMBL" id="OAA58928.1"/>
    </source>
</evidence>
<keyword evidence="5" id="KW-0677">Repeat</keyword>
<evidence type="ECO:0000256" key="9">
    <source>
        <dbReference type="ARBA" id="ARBA00023136"/>
    </source>
</evidence>
<keyword evidence="14" id="KW-1185">Reference proteome</keyword>
<sequence>MIRHVVKTEGIAKLYTGCSTLIVGTMFKASVRFLSFDTIKNSLANDKGQLSKRNGVLAGMVAGCVESAVAVTPTERIKTALIDDAKGAKRFRGVSHGISLLIREQGIGTFYRGLISTTLKQASTSAVRMGSYNALRETCKANGVPTNSLVTFGIGSIAGVVTVYTTQPFDTVKTRVQSAAGSSMAEAVKSVLREDGIRGMWKGSTMRLGRLVLSGGIVFTVYEWVAGVLTSSKIHTFR</sequence>
<dbReference type="EMBL" id="AZHD01000011">
    <property type="protein sequence ID" value="OAA58928.1"/>
    <property type="molecule type" value="Genomic_DNA"/>
</dbReference>
<dbReference type="InterPro" id="IPR018108">
    <property type="entry name" value="MCP_transmembrane"/>
</dbReference>
<dbReference type="PANTHER" id="PTHR45788">
    <property type="entry name" value="SUCCINATE/FUMARATE MITOCHONDRIAL TRANSPORTER-RELATED"/>
    <property type="match status" value="1"/>
</dbReference>
<evidence type="ECO:0000256" key="2">
    <source>
        <dbReference type="ARBA" id="ARBA00006375"/>
    </source>
</evidence>
<keyword evidence="9 10" id="KW-0472">Membrane</keyword>
<feature type="repeat" description="Solcar" evidence="10">
    <location>
        <begin position="1"/>
        <end position="42"/>
    </location>
</feature>
<accession>A0A167RTN3</accession>
<evidence type="ECO:0000256" key="11">
    <source>
        <dbReference type="RuleBase" id="RU000488"/>
    </source>
</evidence>
<evidence type="ECO:0000256" key="10">
    <source>
        <dbReference type="PROSITE-ProRule" id="PRU00282"/>
    </source>
</evidence>
<comment type="subcellular location">
    <subcellularLocation>
        <location evidence="1">Mitochondrion membrane</location>
        <topology evidence="1">Multi-pass membrane protein</topology>
    </subcellularLocation>
</comment>
<evidence type="ECO:0000256" key="1">
    <source>
        <dbReference type="ARBA" id="ARBA00004225"/>
    </source>
</evidence>
<feature type="repeat" description="Solcar" evidence="10">
    <location>
        <begin position="50"/>
        <end position="138"/>
    </location>
</feature>
<evidence type="ECO:0000256" key="7">
    <source>
        <dbReference type="ARBA" id="ARBA00022989"/>
    </source>
</evidence>
<protein>
    <submittedName>
        <fullName evidence="13">Mitochondrial carrier domain protein</fullName>
    </submittedName>
</protein>
<keyword evidence="8" id="KW-0496">Mitochondrion</keyword>
<evidence type="ECO:0000256" key="6">
    <source>
        <dbReference type="ARBA" id="ARBA00022792"/>
    </source>
</evidence>
<evidence type="ECO:0000313" key="14">
    <source>
        <dbReference type="Proteomes" id="UP000076874"/>
    </source>
</evidence>
<keyword evidence="6" id="KW-0999">Mitochondrion inner membrane</keyword>
<dbReference type="AlphaFoldDB" id="A0A167RTN3"/>
<evidence type="ECO:0000256" key="4">
    <source>
        <dbReference type="ARBA" id="ARBA00022692"/>
    </source>
</evidence>
<dbReference type="GO" id="GO:0031966">
    <property type="term" value="C:mitochondrial membrane"/>
    <property type="evidence" value="ECO:0007669"/>
    <property type="project" value="UniProtKB-SubCell"/>
</dbReference>
<evidence type="ECO:0000256" key="3">
    <source>
        <dbReference type="ARBA" id="ARBA00022448"/>
    </source>
</evidence>
<reference evidence="13 14" key="1">
    <citation type="journal article" date="2016" name="Genome Biol. Evol.">
        <title>Divergent and convergent evolution of fungal pathogenicity.</title>
        <authorList>
            <person name="Shang Y."/>
            <person name="Xiao G."/>
            <person name="Zheng P."/>
            <person name="Cen K."/>
            <person name="Zhan S."/>
            <person name="Wang C."/>
        </authorList>
    </citation>
    <scope>NUCLEOTIDE SEQUENCE [LARGE SCALE GENOMIC DNA]</scope>
    <source>
        <strain evidence="13 14">RCEF 264</strain>
    </source>
</reference>
<gene>
    <name evidence="13" type="ORF">SPI_06130</name>
</gene>
<dbReference type="PROSITE" id="PS50920">
    <property type="entry name" value="SOLCAR"/>
    <property type="match status" value="3"/>
</dbReference>
<dbReference type="GO" id="GO:0006843">
    <property type="term" value="P:mitochondrial citrate transmembrane transport"/>
    <property type="evidence" value="ECO:0007669"/>
    <property type="project" value="TreeGrafter"/>
</dbReference>
<evidence type="ECO:0000256" key="8">
    <source>
        <dbReference type="ARBA" id="ARBA00023128"/>
    </source>
</evidence>
<keyword evidence="4 10" id="KW-0812">Transmembrane</keyword>
<keyword evidence="3 11" id="KW-0813">Transport</keyword>
<comment type="caution">
    <text evidence="13">The sequence shown here is derived from an EMBL/GenBank/DDBJ whole genome shotgun (WGS) entry which is preliminary data.</text>
</comment>
<evidence type="ECO:0000256" key="5">
    <source>
        <dbReference type="ARBA" id="ARBA00022737"/>
    </source>
</evidence>
<dbReference type="SUPFAM" id="SSF103506">
    <property type="entry name" value="Mitochondrial carrier"/>
    <property type="match status" value="1"/>
</dbReference>